<evidence type="ECO:0000313" key="3">
    <source>
        <dbReference type="EMBL" id="QPH17549.1"/>
    </source>
</evidence>
<evidence type="ECO:0000256" key="2">
    <source>
        <dbReference type="SAM" id="Phobius"/>
    </source>
</evidence>
<dbReference type="EMBL" id="CP031390">
    <property type="protein sequence ID" value="QPH17549.1"/>
    <property type="molecule type" value="Genomic_DNA"/>
</dbReference>
<feature type="region of interest" description="Disordered" evidence="1">
    <location>
        <begin position="118"/>
        <end position="139"/>
    </location>
</feature>
<dbReference type="OrthoDB" id="4955027at2759"/>
<keyword evidence="2" id="KW-0812">Transmembrane</keyword>
<keyword evidence="2" id="KW-0472">Membrane</keyword>
<feature type="transmembrane region" description="Helical" evidence="2">
    <location>
        <begin position="146"/>
        <end position="169"/>
    </location>
</feature>
<keyword evidence="2" id="KW-1133">Transmembrane helix</keyword>
<keyword evidence="4" id="KW-1185">Reference proteome</keyword>
<evidence type="ECO:0000313" key="4">
    <source>
        <dbReference type="Proteomes" id="UP000594364"/>
    </source>
</evidence>
<name>A0A7U3SN61_EPIFF</name>
<sequence length="170" mass="17378">MNSNDPTSCRYCGQLNSSTIPQSECFGCAAPAHFEAAPHPLTALGLSPTETLSLLLLEDDDAELLERVCRSPVSRGRSADLKNECGYGTVDSDALLRWHVESFDFACASTAGTGSVVAASGSGSRSGPGPGLGPRGSGSQRKGVCLVGMVGLFALISAACVAIGILCVAR</sequence>
<accession>A0A7U3SN61</accession>
<gene>
    <name evidence="3" type="ORF">C2857_002410</name>
</gene>
<dbReference type="Proteomes" id="UP000594364">
    <property type="component" value="Chromosome 6"/>
</dbReference>
<organism evidence="3 4">
    <name type="scientific">Epichloe festucae (strain Fl1)</name>
    <dbReference type="NCBI Taxonomy" id="877507"/>
    <lineage>
        <taxon>Eukaryota</taxon>
        <taxon>Fungi</taxon>
        <taxon>Dikarya</taxon>
        <taxon>Ascomycota</taxon>
        <taxon>Pezizomycotina</taxon>
        <taxon>Sordariomycetes</taxon>
        <taxon>Hypocreomycetidae</taxon>
        <taxon>Hypocreales</taxon>
        <taxon>Clavicipitaceae</taxon>
        <taxon>Epichloe</taxon>
    </lineage>
</organism>
<protein>
    <submittedName>
        <fullName evidence="3">Uncharacterized protein</fullName>
    </submittedName>
</protein>
<reference evidence="3 4" key="1">
    <citation type="journal article" date="2018" name="PLoS Genet.">
        <title>Repeat elements organise 3D genome structure and mediate transcription in the filamentous fungus Epichloe festucae.</title>
        <authorList>
            <person name="Winter D.J."/>
            <person name="Ganley A.R.D."/>
            <person name="Young C.A."/>
            <person name="Liachko I."/>
            <person name="Schardl C.L."/>
            <person name="Dupont P.Y."/>
            <person name="Berry D."/>
            <person name="Ram A."/>
            <person name="Scott B."/>
            <person name="Cox M.P."/>
        </authorList>
    </citation>
    <scope>NUCLEOTIDE SEQUENCE [LARGE SCALE GENOMIC DNA]</scope>
    <source>
        <strain evidence="3 4">Fl1</strain>
    </source>
</reference>
<proteinExistence type="predicted"/>
<evidence type="ECO:0000256" key="1">
    <source>
        <dbReference type="SAM" id="MobiDB-lite"/>
    </source>
</evidence>
<dbReference type="AlphaFoldDB" id="A0A7U3SN61"/>
<feature type="compositionally biased region" description="Gly residues" evidence="1">
    <location>
        <begin position="124"/>
        <end position="136"/>
    </location>
</feature>